<feature type="region of interest" description="Disordered" evidence="7">
    <location>
        <begin position="455"/>
        <end position="478"/>
    </location>
</feature>
<dbReference type="SMART" id="SM00355">
    <property type="entry name" value="ZnF_C2H2"/>
    <property type="match status" value="2"/>
</dbReference>
<organism evidence="10 11">
    <name type="scientific">Fusarium fujikuroi</name>
    <name type="common">Bakanae and foot rot disease fungus</name>
    <name type="synonym">Gibberella fujikuroi</name>
    <dbReference type="NCBI Taxonomy" id="5127"/>
    <lineage>
        <taxon>Eukaryota</taxon>
        <taxon>Fungi</taxon>
        <taxon>Dikarya</taxon>
        <taxon>Ascomycota</taxon>
        <taxon>Pezizomycotina</taxon>
        <taxon>Sordariomycetes</taxon>
        <taxon>Hypocreomycetidae</taxon>
        <taxon>Hypocreales</taxon>
        <taxon>Nectriaceae</taxon>
        <taxon>Fusarium</taxon>
        <taxon>Fusarium fujikuroi species complex</taxon>
    </lineage>
</organism>
<protein>
    <recommendedName>
        <fullName evidence="12">Transcription factor Pig1p</fullName>
    </recommendedName>
</protein>
<keyword evidence="5" id="KW-0539">Nucleus</keyword>
<feature type="region of interest" description="Disordered" evidence="7">
    <location>
        <begin position="51"/>
        <end position="71"/>
    </location>
</feature>
<dbReference type="SMART" id="SM00066">
    <property type="entry name" value="GAL4"/>
    <property type="match status" value="1"/>
</dbReference>
<dbReference type="InterPro" id="IPR007219">
    <property type="entry name" value="XnlR_reg_dom"/>
</dbReference>
<name>A0A9Q9UDA6_FUSFU</name>
<dbReference type="Proteomes" id="UP000760494">
    <property type="component" value="Unassembled WGS sequence"/>
</dbReference>
<dbReference type="EMBL" id="CABFJX010000377">
    <property type="protein sequence ID" value="VTT75136.1"/>
    <property type="molecule type" value="Genomic_DNA"/>
</dbReference>
<dbReference type="InterPro" id="IPR036864">
    <property type="entry name" value="Zn2-C6_fun-type_DNA-bd_sf"/>
</dbReference>
<evidence type="ECO:0000256" key="4">
    <source>
        <dbReference type="ARBA" id="ARBA00023163"/>
    </source>
</evidence>
<dbReference type="PROSITE" id="PS00028">
    <property type="entry name" value="ZINC_FINGER_C2H2_1"/>
    <property type="match status" value="2"/>
</dbReference>
<dbReference type="Pfam" id="PF00096">
    <property type="entry name" value="zf-C2H2"/>
    <property type="match status" value="2"/>
</dbReference>
<gene>
    <name evidence="10" type="ORF">C2S_9755</name>
</gene>
<dbReference type="GO" id="GO:0003677">
    <property type="term" value="F:DNA binding"/>
    <property type="evidence" value="ECO:0007669"/>
    <property type="project" value="InterPro"/>
</dbReference>
<feature type="domain" description="Zn(2)-C6 fungal-type" evidence="8">
    <location>
        <begin position="77"/>
        <end position="106"/>
    </location>
</feature>
<dbReference type="PROSITE" id="PS00463">
    <property type="entry name" value="ZN2_CY6_FUNGAL_1"/>
    <property type="match status" value="1"/>
</dbReference>
<dbReference type="PROSITE" id="PS50048">
    <property type="entry name" value="ZN2_CY6_FUNGAL_2"/>
    <property type="match status" value="1"/>
</dbReference>
<keyword evidence="1" id="KW-0479">Metal-binding</keyword>
<sequence length="821" mass="91842">MSLTCTVCNTRFQRAEHLNRHLLRHLGLRPFQCAICHAQFSRRDSLKRHALNHSDASTSSEAPADPPPRGGRYAARACSSCRHSKQKCDGKFPCRRCTAKKQACVYLPNERHQNTLIGDTSPHTVSGSESVNQEHPVVNADVEVLSSNQQSIEAIESSFEPIPPLPEWNPEAWLTSDSVFQDILQDISFVNVPWPFNIRVGEVGAPERSDKNDASWDHLLIPNPCPTDPIPRIDLPQFLENSESGLPEEVSTSCGPGASDKPSINCPSILEPHLAWTAENDICDAEDFGHVPRISMDVYKIIRTKFEELNGDSSTSQPFTQTEFPSSTVLNAFVQSYFEYFHPGFPMLHKPSFDPGSNESSWLLVLAVATTGCRFSLASSPQILFLLQESLRRSIIRILHVDYDECVIHNLPLAQAAILSQVGMMFSKHQKFSDYAESTACLIATMCRKANSHSDFEPRHGGDTSSSEKEATGNSSPNKSWKAWVAEESTSRMVYCCLLLDFQFSALFDLPALIDIDSIHLPMPCSENLWNADTEELWHSNMTQEPRESLMTTIRKSLQYLYDNKTTSPGLGRFGALILTFAIYRDEIDSEAKYNYLSMVRPDEAHLQSNGSLDQLIFQHNHTLSLFTKLPPRQLFAFSGWRTTVAQQKKAEKHIRDWLSEDMAGSRLCLVHAAKVYSSVRSTRTYGHHEVMAILLSTLAIWSISSIHRVVSSSSSDESLPIYHAACAQDSSEALAKKRTIRLDKTLDGSLLAAWISGQVDFRPYLAGIGTLDDQGTVRRLIRDSLQQLMYSVTWCLGQAVAEVLKTHYRTKTGDLGISQL</sequence>
<keyword evidence="3" id="KW-0805">Transcription regulation</keyword>
<dbReference type="GO" id="GO:0008270">
    <property type="term" value="F:zinc ion binding"/>
    <property type="evidence" value="ECO:0007669"/>
    <property type="project" value="UniProtKB-KW"/>
</dbReference>
<dbReference type="InterPro" id="IPR013087">
    <property type="entry name" value="Znf_C2H2_type"/>
</dbReference>
<keyword evidence="2" id="KW-0862">Zinc</keyword>
<dbReference type="GO" id="GO:0006351">
    <property type="term" value="P:DNA-templated transcription"/>
    <property type="evidence" value="ECO:0007669"/>
    <property type="project" value="InterPro"/>
</dbReference>
<dbReference type="PROSITE" id="PS50157">
    <property type="entry name" value="ZINC_FINGER_C2H2_2"/>
    <property type="match status" value="2"/>
</dbReference>
<evidence type="ECO:0000256" key="7">
    <source>
        <dbReference type="SAM" id="MobiDB-lite"/>
    </source>
</evidence>
<comment type="caution">
    <text evidence="10">The sequence shown here is derived from an EMBL/GenBank/DDBJ whole genome shotgun (WGS) entry which is preliminary data.</text>
</comment>
<keyword evidence="6" id="KW-0863">Zinc-finger</keyword>
<evidence type="ECO:0000256" key="2">
    <source>
        <dbReference type="ARBA" id="ARBA00022833"/>
    </source>
</evidence>
<dbReference type="PANTHER" id="PTHR47660">
    <property type="entry name" value="TRANSCRIPTION FACTOR WITH C2H2 AND ZN(2)-CYS(6) DNA BINDING DOMAIN (EUROFUNG)-RELATED-RELATED"/>
    <property type="match status" value="1"/>
</dbReference>
<dbReference type="SUPFAM" id="SSF57701">
    <property type="entry name" value="Zn2/Cys6 DNA-binding domain"/>
    <property type="match status" value="1"/>
</dbReference>
<evidence type="ECO:0000313" key="11">
    <source>
        <dbReference type="Proteomes" id="UP000760494"/>
    </source>
</evidence>
<dbReference type="CDD" id="cd12148">
    <property type="entry name" value="fungal_TF_MHR"/>
    <property type="match status" value="1"/>
</dbReference>
<evidence type="ECO:0000256" key="5">
    <source>
        <dbReference type="ARBA" id="ARBA00023242"/>
    </source>
</evidence>
<dbReference type="Pfam" id="PF00172">
    <property type="entry name" value="Zn_clus"/>
    <property type="match status" value="1"/>
</dbReference>
<accession>A0A9Q9UDA6</accession>
<evidence type="ECO:0000256" key="6">
    <source>
        <dbReference type="PROSITE-ProRule" id="PRU00042"/>
    </source>
</evidence>
<feature type="domain" description="C2H2-type" evidence="9">
    <location>
        <begin position="3"/>
        <end position="30"/>
    </location>
</feature>
<evidence type="ECO:0000259" key="9">
    <source>
        <dbReference type="PROSITE" id="PS50157"/>
    </source>
</evidence>
<feature type="compositionally biased region" description="Basic and acidic residues" evidence="7">
    <location>
        <begin position="455"/>
        <end position="471"/>
    </location>
</feature>
<dbReference type="SUPFAM" id="SSF57667">
    <property type="entry name" value="beta-beta-alpha zinc fingers"/>
    <property type="match status" value="1"/>
</dbReference>
<evidence type="ECO:0000256" key="3">
    <source>
        <dbReference type="ARBA" id="ARBA00023015"/>
    </source>
</evidence>
<dbReference type="GO" id="GO:0000981">
    <property type="term" value="F:DNA-binding transcription factor activity, RNA polymerase II-specific"/>
    <property type="evidence" value="ECO:0007669"/>
    <property type="project" value="InterPro"/>
</dbReference>
<evidence type="ECO:0000259" key="8">
    <source>
        <dbReference type="PROSITE" id="PS50048"/>
    </source>
</evidence>
<dbReference type="Pfam" id="PF04082">
    <property type="entry name" value="Fungal_trans"/>
    <property type="match status" value="1"/>
</dbReference>
<keyword evidence="4" id="KW-0804">Transcription</keyword>
<reference evidence="10" key="1">
    <citation type="submission" date="2019-05" db="EMBL/GenBank/DDBJ databases">
        <authorList>
            <person name="Piombo E."/>
        </authorList>
    </citation>
    <scope>NUCLEOTIDE SEQUENCE</scope>
    <source>
        <strain evidence="10">C2S</strain>
    </source>
</reference>
<dbReference type="CDD" id="cd00067">
    <property type="entry name" value="GAL4"/>
    <property type="match status" value="1"/>
</dbReference>
<evidence type="ECO:0008006" key="12">
    <source>
        <dbReference type="Google" id="ProtNLM"/>
    </source>
</evidence>
<dbReference type="InterPro" id="IPR001138">
    <property type="entry name" value="Zn2Cys6_DnaBD"/>
</dbReference>
<evidence type="ECO:0000256" key="1">
    <source>
        <dbReference type="ARBA" id="ARBA00022723"/>
    </source>
</evidence>
<dbReference type="AlphaFoldDB" id="A0A9Q9UDA6"/>
<dbReference type="Gene3D" id="4.10.240.10">
    <property type="entry name" value="Zn(2)-C6 fungal-type DNA-binding domain"/>
    <property type="match status" value="1"/>
</dbReference>
<evidence type="ECO:0000313" key="10">
    <source>
        <dbReference type="EMBL" id="VTT75136.1"/>
    </source>
</evidence>
<dbReference type="InterPro" id="IPR036236">
    <property type="entry name" value="Znf_C2H2_sf"/>
</dbReference>
<proteinExistence type="predicted"/>
<dbReference type="Gene3D" id="3.30.160.60">
    <property type="entry name" value="Classic Zinc Finger"/>
    <property type="match status" value="2"/>
</dbReference>
<feature type="domain" description="C2H2-type" evidence="9">
    <location>
        <begin position="31"/>
        <end position="58"/>
    </location>
</feature>